<comment type="similarity">
    <text evidence="1">Belongs to the acetyltransferase family.</text>
</comment>
<evidence type="ECO:0000256" key="3">
    <source>
        <dbReference type="ARBA" id="ARBA00023315"/>
    </source>
</evidence>
<evidence type="ECO:0000313" key="5">
    <source>
        <dbReference type="EMBL" id="JAC17615.1"/>
    </source>
</evidence>
<name>A0A023F8G4_TRIIF</name>
<organism evidence="5">
    <name type="scientific">Triatoma infestans</name>
    <name type="common">Assassin bug</name>
    <dbReference type="NCBI Taxonomy" id="30076"/>
    <lineage>
        <taxon>Eukaryota</taxon>
        <taxon>Metazoa</taxon>
        <taxon>Ecdysozoa</taxon>
        <taxon>Arthropoda</taxon>
        <taxon>Hexapoda</taxon>
        <taxon>Insecta</taxon>
        <taxon>Pterygota</taxon>
        <taxon>Neoptera</taxon>
        <taxon>Paraneoptera</taxon>
        <taxon>Hemiptera</taxon>
        <taxon>Heteroptera</taxon>
        <taxon>Panheteroptera</taxon>
        <taxon>Cimicomorpha</taxon>
        <taxon>Reduviidae</taxon>
        <taxon>Triatominae</taxon>
        <taxon>Triatoma</taxon>
    </lineage>
</organism>
<evidence type="ECO:0000259" key="4">
    <source>
        <dbReference type="PROSITE" id="PS51186"/>
    </source>
</evidence>
<dbReference type="Pfam" id="PF00583">
    <property type="entry name" value="Acetyltransf_1"/>
    <property type="match status" value="1"/>
</dbReference>
<keyword evidence="2 5" id="KW-0808">Transferase</keyword>
<dbReference type="CDD" id="cd04301">
    <property type="entry name" value="NAT_SF"/>
    <property type="match status" value="1"/>
</dbReference>
<dbReference type="PANTHER" id="PTHR10545">
    <property type="entry name" value="DIAMINE N-ACETYLTRANSFERASE"/>
    <property type="match status" value="1"/>
</dbReference>
<dbReference type="Gene3D" id="3.40.630.30">
    <property type="match status" value="1"/>
</dbReference>
<evidence type="ECO:0000256" key="2">
    <source>
        <dbReference type="ARBA" id="ARBA00022679"/>
    </source>
</evidence>
<dbReference type="InterPro" id="IPR016181">
    <property type="entry name" value="Acyl_CoA_acyltransferase"/>
</dbReference>
<sequence>MVKFVVRNAKREDCIEIRRLIQELADFEKLPDSVKLQAETLEKDGFDDAQPPYQCIVAEDPENPNKLIGYALFFLGYATWNGRRVYLDDIMVTEKYRRSGVGSQLFSRVCEECVKQNCKVLNFVVLDWNPAQEFYKKIGAEDLTNKEGWHFFCLNESKIKEMAKLNS</sequence>
<feature type="domain" description="N-acetyltransferase" evidence="4">
    <location>
        <begin position="4"/>
        <end position="167"/>
    </location>
</feature>
<proteinExistence type="evidence at transcript level"/>
<keyword evidence="3" id="KW-0012">Acyltransferase</keyword>
<evidence type="ECO:0000256" key="1">
    <source>
        <dbReference type="ARBA" id="ARBA00008694"/>
    </source>
</evidence>
<dbReference type="InterPro" id="IPR000182">
    <property type="entry name" value="GNAT_dom"/>
</dbReference>
<dbReference type="GO" id="GO:0008080">
    <property type="term" value="F:N-acetyltransferase activity"/>
    <property type="evidence" value="ECO:0007669"/>
    <property type="project" value="TreeGrafter"/>
</dbReference>
<dbReference type="FunFam" id="3.40.630.30:FF:000064">
    <property type="entry name" value="GNAT family acetyltransferase"/>
    <property type="match status" value="1"/>
</dbReference>
<dbReference type="InterPro" id="IPR051016">
    <property type="entry name" value="Diverse_Substrate_AcTransf"/>
</dbReference>
<dbReference type="SUPFAM" id="SSF55729">
    <property type="entry name" value="Acyl-CoA N-acyltransferases (Nat)"/>
    <property type="match status" value="1"/>
</dbReference>
<protein>
    <submittedName>
        <fullName evidence="5">Putative diamine acetyltransferase</fullName>
    </submittedName>
</protein>
<reference evidence="5" key="1">
    <citation type="journal article" date="2014" name="PLoS Negl. Trop. Dis.">
        <title>An updated insight into the Sialotranscriptome of Triatoma infestans: developmental stage and geographic variations.</title>
        <authorList>
            <person name="Schwarz A."/>
            <person name="Medrano-Mercado N."/>
            <person name="Schaub G.A."/>
            <person name="Struchiner C.J."/>
            <person name="Bargues M.D."/>
            <person name="Levy M.Z."/>
            <person name="Ribeiro J.M."/>
        </authorList>
    </citation>
    <scope>NUCLEOTIDE SEQUENCE</scope>
    <source>
        <strain evidence="5">Chile</strain>
        <tissue evidence="5">Salivary glands</tissue>
    </source>
</reference>
<dbReference type="EMBL" id="GBBI01001097">
    <property type="protein sequence ID" value="JAC17615.1"/>
    <property type="molecule type" value="mRNA"/>
</dbReference>
<dbReference type="AlphaFoldDB" id="A0A023F8G4"/>
<dbReference type="PANTHER" id="PTHR10545:SF29">
    <property type="entry name" value="GH14572P-RELATED"/>
    <property type="match status" value="1"/>
</dbReference>
<accession>A0A023F8G4</accession>
<dbReference type="PROSITE" id="PS51186">
    <property type="entry name" value="GNAT"/>
    <property type="match status" value="1"/>
</dbReference>